<comment type="caution">
    <text evidence="2">The sequence shown here is derived from an EMBL/GenBank/DDBJ whole genome shotgun (WGS) entry which is preliminary data.</text>
</comment>
<keyword evidence="1" id="KW-1133">Transmembrane helix</keyword>
<feature type="transmembrane region" description="Helical" evidence="1">
    <location>
        <begin position="14"/>
        <end position="33"/>
    </location>
</feature>
<dbReference type="AlphaFoldDB" id="A0A8X8WF80"/>
<keyword evidence="1" id="KW-0472">Membrane</keyword>
<accession>A0A8X8WF80</accession>
<evidence type="ECO:0000256" key="1">
    <source>
        <dbReference type="SAM" id="Phobius"/>
    </source>
</evidence>
<reference evidence="2" key="2">
    <citation type="submission" date="2020-08" db="EMBL/GenBank/DDBJ databases">
        <title>Plant Genome Project.</title>
        <authorList>
            <person name="Zhang R.-G."/>
        </authorList>
    </citation>
    <scope>NUCLEOTIDE SEQUENCE</scope>
    <source>
        <strain evidence="2">Huo1</strain>
        <tissue evidence="2">Leaf</tissue>
    </source>
</reference>
<reference evidence="2" key="1">
    <citation type="submission" date="2018-01" db="EMBL/GenBank/DDBJ databases">
        <authorList>
            <person name="Mao J.F."/>
        </authorList>
    </citation>
    <scope>NUCLEOTIDE SEQUENCE</scope>
    <source>
        <strain evidence="2">Huo1</strain>
        <tissue evidence="2">Leaf</tissue>
    </source>
</reference>
<evidence type="ECO:0000313" key="2">
    <source>
        <dbReference type="EMBL" id="KAG6393198.1"/>
    </source>
</evidence>
<proteinExistence type="predicted"/>
<keyword evidence="3" id="KW-1185">Reference proteome</keyword>
<dbReference type="EMBL" id="PNBA02000018">
    <property type="protein sequence ID" value="KAG6393198.1"/>
    <property type="molecule type" value="Genomic_DNA"/>
</dbReference>
<sequence length="58" mass="6964">MYDSDINNVREKRWISYHYVVVPLIVFGFQFSFTNIMPTTTKVTVMLCTTRFSIIFYE</sequence>
<dbReference type="Proteomes" id="UP000298416">
    <property type="component" value="Unassembled WGS sequence"/>
</dbReference>
<gene>
    <name evidence="2" type="ORF">SASPL_147434</name>
</gene>
<evidence type="ECO:0000313" key="3">
    <source>
        <dbReference type="Proteomes" id="UP000298416"/>
    </source>
</evidence>
<protein>
    <submittedName>
        <fullName evidence="2">Uncharacterized protein</fullName>
    </submittedName>
</protein>
<name>A0A8X8WF80_SALSN</name>
<organism evidence="2">
    <name type="scientific">Salvia splendens</name>
    <name type="common">Scarlet sage</name>
    <dbReference type="NCBI Taxonomy" id="180675"/>
    <lineage>
        <taxon>Eukaryota</taxon>
        <taxon>Viridiplantae</taxon>
        <taxon>Streptophyta</taxon>
        <taxon>Embryophyta</taxon>
        <taxon>Tracheophyta</taxon>
        <taxon>Spermatophyta</taxon>
        <taxon>Magnoliopsida</taxon>
        <taxon>eudicotyledons</taxon>
        <taxon>Gunneridae</taxon>
        <taxon>Pentapetalae</taxon>
        <taxon>asterids</taxon>
        <taxon>lamiids</taxon>
        <taxon>Lamiales</taxon>
        <taxon>Lamiaceae</taxon>
        <taxon>Nepetoideae</taxon>
        <taxon>Mentheae</taxon>
        <taxon>Salviinae</taxon>
        <taxon>Salvia</taxon>
        <taxon>Salvia subgen. Calosphace</taxon>
        <taxon>core Calosphace</taxon>
    </lineage>
</organism>
<keyword evidence="1" id="KW-0812">Transmembrane</keyword>